<name>A0A1M5H9V7_9BACE</name>
<gene>
    <name evidence="1" type="ORF">SAMN05444405_12513</name>
</gene>
<keyword evidence="2" id="KW-1185">Reference proteome</keyword>
<dbReference type="Proteomes" id="UP000184509">
    <property type="component" value="Unassembled WGS sequence"/>
</dbReference>
<dbReference type="OrthoDB" id="1044203at2"/>
<organism evidence="1 2">
    <name type="scientific">Bacteroides luti</name>
    <dbReference type="NCBI Taxonomy" id="1297750"/>
    <lineage>
        <taxon>Bacteria</taxon>
        <taxon>Pseudomonadati</taxon>
        <taxon>Bacteroidota</taxon>
        <taxon>Bacteroidia</taxon>
        <taxon>Bacteroidales</taxon>
        <taxon>Bacteroidaceae</taxon>
        <taxon>Bacteroides</taxon>
    </lineage>
</organism>
<reference evidence="1 2" key="1">
    <citation type="submission" date="2016-11" db="EMBL/GenBank/DDBJ databases">
        <authorList>
            <person name="Jaros S."/>
            <person name="Januszkiewicz K."/>
            <person name="Wedrychowicz H."/>
        </authorList>
    </citation>
    <scope>NUCLEOTIDE SEQUENCE [LARGE SCALE GENOMIC DNA]</scope>
    <source>
        <strain evidence="1 2">DSM 26991</strain>
    </source>
</reference>
<dbReference type="NCBIfam" id="NF040569">
    <property type="entry name" value="DUF2007_rel"/>
    <property type="match status" value="1"/>
</dbReference>
<dbReference type="RefSeq" id="WP_073404176.1">
    <property type="nucleotide sequence ID" value="NZ_FQTV01000025.1"/>
</dbReference>
<evidence type="ECO:0000313" key="2">
    <source>
        <dbReference type="Proteomes" id="UP000184509"/>
    </source>
</evidence>
<accession>A0A1M5H9V7</accession>
<sequence>MKTTKISLIDVFSGSPWEVVLIKSLLEKANVQTKVKDEAEMRVAVPSESYTLAMKVLANRI</sequence>
<evidence type="ECO:0000313" key="1">
    <source>
        <dbReference type="EMBL" id="SHG12721.1"/>
    </source>
</evidence>
<dbReference type="AlphaFoldDB" id="A0A1M5H9V7"/>
<dbReference type="EMBL" id="FQTV01000025">
    <property type="protein sequence ID" value="SHG12721.1"/>
    <property type="molecule type" value="Genomic_DNA"/>
</dbReference>
<proteinExistence type="predicted"/>
<protein>
    <submittedName>
        <fullName evidence="1">Putative signal transducing protein</fullName>
    </submittedName>
</protein>